<comment type="similarity">
    <text evidence="1">Belongs to the LysR transcriptional regulatory family.</text>
</comment>
<dbReference type="PANTHER" id="PTHR30537:SF1">
    <property type="entry name" value="HTH-TYPE TRANSCRIPTIONAL REGULATOR PGRR"/>
    <property type="match status" value="1"/>
</dbReference>
<dbReference type="SUPFAM" id="SSF53850">
    <property type="entry name" value="Periplasmic binding protein-like II"/>
    <property type="match status" value="1"/>
</dbReference>
<dbReference type="InterPro" id="IPR000847">
    <property type="entry name" value="LysR_HTH_N"/>
</dbReference>
<evidence type="ECO:0000256" key="3">
    <source>
        <dbReference type="ARBA" id="ARBA00023125"/>
    </source>
</evidence>
<sequence>MLRENITDLMSFVVVARVGSFTHAAAQIGVSQSALSHAIRGLESRLGVRLLTRTTRSVAPTSEGERVLSRIAPLLSQIEEELQGVIDMRDQLAGSFRITTSDHAADTLIWPRLAPLLQQYPDLKVELVNDYGLTDIVAEKFDAGVRLGEHLSDGMIAVRIGPDMRFLPVASPEYLDRHGIPDHPQALTEYSCINLRLPTHGGVYAWEFEKYGRELKVRVDGQLTFNNIYPVIRAALDGYGLAYVPEDLVEEPIKQGRLRAVLEDWCPPSAGYFLYYPHRRQDSRAFRVLVDALQYDPGQ</sequence>
<feature type="domain" description="HTH lysR-type" evidence="5">
    <location>
        <begin position="4"/>
        <end position="61"/>
    </location>
</feature>
<dbReference type="GO" id="GO:0006351">
    <property type="term" value="P:DNA-templated transcription"/>
    <property type="evidence" value="ECO:0007669"/>
    <property type="project" value="TreeGrafter"/>
</dbReference>
<proteinExistence type="inferred from homology"/>
<evidence type="ECO:0000256" key="2">
    <source>
        <dbReference type="ARBA" id="ARBA00023015"/>
    </source>
</evidence>
<dbReference type="SUPFAM" id="SSF46785">
    <property type="entry name" value="Winged helix' DNA-binding domain"/>
    <property type="match status" value="1"/>
</dbReference>
<dbReference type="Gene3D" id="3.40.190.290">
    <property type="match status" value="1"/>
</dbReference>
<dbReference type="FunFam" id="1.10.10.10:FF:000001">
    <property type="entry name" value="LysR family transcriptional regulator"/>
    <property type="match status" value="1"/>
</dbReference>
<dbReference type="PANTHER" id="PTHR30537">
    <property type="entry name" value="HTH-TYPE TRANSCRIPTIONAL REGULATOR"/>
    <property type="match status" value="1"/>
</dbReference>
<accession>A0A1N6RCP3</accession>
<evidence type="ECO:0000256" key="1">
    <source>
        <dbReference type="ARBA" id="ARBA00009437"/>
    </source>
</evidence>
<dbReference type="Proteomes" id="UP000186895">
    <property type="component" value="Unassembled WGS sequence"/>
</dbReference>
<dbReference type="FunFam" id="3.40.190.290:FF:000012">
    <property type="entry name" value="Transcriptional regulator, LysR family"/>
    <property type="match status" value="1"/>
</dbReference>
<dbReference type="Pfam" id="PF03466">
    <property type="entry name" value="LysR_substrate"/>
    <property type="match status" value="1"/>
</dbReference>
<organism evidence="6 7">
    <name type="scientific">Marinobacterium stanieri</name>
    <dbReference type="NCBI Taxonomy" id="49186"/>
    <lineage>
        <taxon>Bacteria</taxon>
        <taxon>Pseudomonadati</taxon>
        <taxon>Pseudomonadota</taxon>
        <taxon>Gammaproteobacteria</taxon>
        <taxon>Oceanospirillales</taxon>
        <taxon>Oceanospirillaceae</taxon>
        <taxon>Marinobacterium</taxon>
    </lineage>
</organism>
<evidence type="ECO:0000259" key="5">
    <source>
        <dbReference type="PROSITE" id="PS50931"/>
    </source>
</evidence>
<dbReference type="InterPro" id="IPR005119">
    <property type="entry name" value="LysR_subst-bd"/>
</dbReference>
<gene>
    <name evidence="6" type="ORF">SAMN05421647_103248</name>
</gene>
<dbReference type="AlphaFoldDB" id="A0A1N6RCP3"/>
<keyword evidence="7" id="KW-1185">Reference proteome</keyword>
<protein>
    <submittedName>
        <fullName evidence="6">DNA-binding transcriptional regulator, LysR family</fullName>
    </submittedName>
</protein>
<keyword evidence="3 6" id="KW-0238">DNA-binding</keyword>
<evidence type="ECO:0000313" key="7">
    <source>
        <dbReference type="Proteomes" id="UP000186895"/>
    </source>
</evidence>
<dbReference type="RefSeq" id="WP_076462424.1">
    <property type="nucleotide sequence ID" value="NZ_FTMN01000003.1"/>
</dbReference>
<keyword evidence="4" id="KW-0804">Transcription</keyword>
<dbReference type="GO" id="GO:0003700">
    <property type="term" value="F:DNA-binding transcription factor activity"/>
    <property type="evidence" value="ECO:0007669"/>
    <property type="project" value="InterPro"/>
</dbReference>
<reference evidence="6 7" key="1">
    <citation type="submission" date="2017-01" db="EMBL/GenBank/DDBJ databases">
        <authorList>
            <person name="Mah S.A."/>
            <person name="Swanson W.J."/>
            <person name="Moy G.W."/>
            <person name="Vacquier V.D."/>
        </authorList>
    </citation>
    <scope>NUCLEOTIDE SEQUENCE [LARGE SCALE GENOMIC DNA]</scope>
    <source>
        <strain evidence="6 7">DSM 7027</strain>
    </source>
</reference>
<dbReference type="EMBL" id="FTMN01000003">
    <property type="protein sequence ID" value="SIQ26614.1"/>
    <property type="molecule type" value="Genomic_DNA"/>
</dbReference>
<dbReference type="PROSITE" id="PS50931">
    <property type="entry name" value="HTH_LYSR"/>
    <property type="match status" value="1"/>
</dbReference>
<evidence type="ECO:0000313" key="6">
    <source>
        <dbReference type="EMBL" id="SIQ26614.1"/>
    </source>
</evidence>
<dbReference type="InterPro" id="IPR036390">
    <property type="entry name" value="WH_DNA-bd_sf"/>
</dbReference>
<dbReference type="InterPro" id="IPR036388">
    <property type="entry name" value="WH-like_DNA-bd_sf"/>
</dbReference>
<dbReference type="Gene3D" id="1.10.10.10">
    <property type="entry name" value="Winged helix-like DNA-binding domain superfamily/Winged helix DNA-binding domain"/>
    <property type="match status" value="1"/>
</dbReference>
<dbReference type="CDD" id="cd08474">
    <property type="entry name" value="PBP2_CrgA_like_5"/>
    <property type="match status" value="1"/>
</dbReference>
<dbReference type="STRING" id="49186.SAMN05421647_103248"/>
<dbReference type="Pfam" id="PF00126">
    <property type="entry name" value="HTH_1"/>
    <property type="match status" value="1"/>
</dbReference>
<dbReference type="GO" id="GO:0043565">
    <property type="term" value="F:sequence-specific DNA binding"/>
    <property type="evidence" value="ECO:0007669"/>
    <property type="project" value="TreeGrafter"/>
</dbReference>
<dbReference type="InterPro" id="IPR058163">
    <property type="entry name" value="LysR-type_TF_proteobact-type"/>
</dbReference>
<dbReference type="PRINTS" id="PR00039">
    <property type="entry name" value="HTHLYSR"/>
</dbReference>
<keyword evidence="2" id="KW-0805">Transcription regulation</keyword>
<evidence type="ECO:0000256" key="4">
    <source>
        <dbReference type="ARBA" id="ARBA00023163"/>
    </source>
</evidence>
<name>A0A1N6RCP3_9GAMM</name>